<dbReference type="Gene3D" id="3.10.450.30">
    <property type="entry name" value="Microbial ribonucleases"/>
    <property type="match status" value="1"/>
</dbReference>
<feature type="signal peptide" evidence="3">
    <location>
        <begin position="1"/>
        <end position="18"/>
    </location>
</feature>
<dbReference type="Proteomes" id="UP000249789">
    <property type="component" value="Unassembled WGS sequence"/>
</dbReference>
<sequence length="143" mass="15434">MQIKNILAIALLASPTFALPAAAGPSERDELNLFEARASKTKFTVNVATAEAQAKTGGCTKGKSGYPHMFENNDGIHWGNTAKVKTWLKDEKRGSNRVPTGSKTPVRVVYMEGNNGELFYCGVMIHKEVESDNTGKGFVNIGS</sequence>
<keyword evidence="2" id="KW-0378">Hydrolase</keyword>
<proteinExistence type="predicted"/>
<dbReference type="Pfam" id="PF00545">
    <property type="entry name" value="Ribonuclease"/>
    <property type="match status" value="1"/>
</dbReference>
<evidence type="ECO:0000256" key="2">
    <source>
        <dbReference type="ARBA" id="ARBA00022801"/>
    </source>
</evidence>
<dbReference type="GO" id="GO:0003723">
    <property type="term" value="F:RNA binding"/>
    <property type="evidence" value="ECO:0007669"/>
    <property type="project" value="InterPro"/>
</dbReference>
<feature type="chain" id="PRO_5034980897" evidence="3">
    <location>
        <begin position="19"/>
        <end position="143"/>
    </location>
</feature>
<dbReference type="RefSeq" id="XP_040801284.1">
    <property type="nucleotide sequence ID" value="XM_040948623.1"/>
</dbReference>
<dbReference type="EMBL" id="KZ824643">
    <property type="protein sequence ID" value="RAK77274.1"/>
    <property type="molecule type" value="Genomic_DNA"/>
</dbReference>
<dbReference type="GO" id="GO:0004521">
    <property type="term" value="F:RNA endonuclease activity"/>
    <property type="evidence" value="ECO:0007669"/>
    <property type="project" value="InterPro"/>
</dbReference>
<dbReference type="AlphaFoldDB" id="A0A8G1RQ60"/>
<reference evidence="4 5" key="1">
    <citation type="submission" date="2018-02" db="EMBL/GenBank/DDBJ databases">
        <title>The genomes of Aspergillus section Nigri reveals drivers in fungal speciation.</title>
        <authorList>
            <consortium name="DOE Joint Genome Institute"/>
            <person name="Vesth T.C."/>
            <person name="Nybo J."/>
            <person name="Theobald S."/>
            <person name="Brandl J."/>
            <person name="Frisvad J.C."/>
            <person name="Nielsen K.F."/>
            <person name="Lyhne E.K."/>
            <person name="Kogle M.E."/>
            <person name="Kuo A."/>
            <person name="Riley R."/>
            <person name="Clum A."/>
            <person name="Nolan M."/>
            <person name="Lipzen A."/>
            <person name="Salamov A."/>
            <person name="Henrissat B."/>
            <person name="Wiebenga A."/>
            <person name="De vries R.P."/>
            <person name="Grigoriev I.V."/>
            <person name="Mortensen U.H."/>
            <person name="Andersen M.R."/>
            <person name="Baker S.E."/>
        </authorList>
    </citation>
    <scope>NUCLEOTIDE SEQUENCE [LARGE SCALE GENOMIC DNA]</scope>
    <source>
        <strain evidence="4 5">CBS 313.89</strain>
    </source>
</reference>
<evidence type="ECO:0000313" key="5">
    <source>
        <dbReference type="Proteomes" id="UP000249789"/>
    </source>
</evidence>
<dbReference type="OrthoDB" id="4470832at2759"/>
<keyword evidence="5" id="KW-1185">Reference proteome</keyword>
<dbReference type="GeneID" id="63865956"/>
<dbReference type="InterPro" id="IPR000026">
    <property type="entry name" value="N1-like"/>
</dbReference>
<accession>A0A8G1RQ60</accession>
<evidence type="ECO:0000256" key="3">
    <source>
        <dbReference type="SAM" id="SignalP"/>
    </source>
</evidence>
<dbReference type="VEuPathDB" id="FungiDB:BO72DRAFT_496298"/>
<evidence type="ECO:0000256" key="1">
    <source>
        <dbReference type="ARBA" id="ARBA00022722"/>
    </source>
</evidence>
<dbReference type="InterPro" id="IPR016191">
    <property type="entry name" value="Ribonuclease/ribotoxin"/>
</dbReference>
<evidence type="ECO:0000313" key="4">
    <source>
        <dbReference type="EMBL" id="RAK77274.1"/>
    </source>
</evidence>
<dbReference type="SUPFAM" id="SSF53933">
    <property type="entry name" value="Microbial ribonucleases"/>
    <property type="match status" value="1"/>
</dbReference>
<protein>
    <submittedName>
        <fullName evidence="4">Uncharacterized protein</fullName>
    </submittedName>
</protein>
<keyword evidence="1" id="KW-0540">Nuclease</keyword>
<name>A0A8G1RQ60_9EURO</name>
<keyword evidence="3" id="KW-0732">Signal</keyword>
<gene>
    <name evidence="4" type="ORF">BO72DRAFT_496298</name>
</gene>
<organism evidence="4 5">
    <name type="scientific">Aspergillus fijiensis CBS 313.89</name>
    <dbReference type="NCBI Taxonomy" id="1448319"/>
    <lineage>
        <taxon>Eukaryota</taxon>
        <taxon>Fungi</taxon>
        <taxon>Dikarya</taxon>
        <taxon>Ascomycota</taxon>
        <taxon>Pezizomycotina</taxon>
        <taxon>Eurotiomycetes</taxon>
        <taxon>Eurotiomycetidae</taxon>
        <taxon>Eurotiales</taxon>
        <taxon>Aspergillaceae</taxon>
        <taxon>Aspergillus</taxon>
    </lineage>
</organism>
<dbReference type="GO" id="GO:0016787">
    <property type="term" value="F:hydrolase activity"/>
    <property type="evidence" value="ECO:0007669"/>
    <property type="project" value="UniProtKB-KW"/>
</dbReference>